<evidence type="ECO:0000313" key="1">
    <source>
        <dbReference type="EMBL" id="CAK8676771.1"/>
    </source>
</evidence>
<accession>A0ABP0FBJ8</accession>
<evidence type="ECO:0000313" key="2">
    <source>
        <dbReference type="Proteomes" id="UP001642483"/>
    </source>
</evidence>
<name>A0ABP0FBJ8_CLALP</name>
<dbReference type="EMBL" id="CAWYQH010000035">
    <property type="protein sequence ID" value="CAK8676771.1"/>
    <property type="molecule type" value="Genomic_DNA"/>
</dbReference>
<gene>
    <name evidence="1" type="ORF">CVLEPA_LOCUS6211</name>
</gene>
<sequence>MNVWRPGHDIGPFYFNFSFSQLIKILLPWQCPDELNLNGLMKRWQTIKFCFSSVVLIFDDYYVMATSRVLSCFVNAEILFWDLAIQLLTRLKFSLMTFR</sequence>
<reference evidence="1 2" key="1">
    <citation type="submission" date="2024-02" db="EMBL/GenBank/DDBJ databases">
        <authorList>
            <person name="Daric V."/>
            <person name="Darras S."/>
        </authorList>
    </citation>
    <scope>NUCLEOTIDE SEQUENCE [LARGE SCALE GENOMIC DNA]</scope>
</reference>
<keyword evidence="2" id="KW-1185">Reference proteome</keyword>
<comment type="caution">
    <text evidence="1">The sequence shown here is derived from an EMBL/GenBank/DDBJ whole genome shotgun (WGS) entry which is preliminary data.</text>
</comment>
<organism evidence="1 2">
    <name type="scientific">Clavelina lepadiformis</name>
    <name type="common">Light-bulb sea squirt</name>
    <name type="synonym">Ascidia lepadiformis</name>
    <dbReference type="NCBI Taxonomy" id="159417"/>
    <lineage>
        <taxon>Eukaryota</taxon>
        <taxon>Metazoa</taxon>
        <taxon>Chordata</taxon>
        <taxon>Tunicata</taxon>
        <taxon>Ascidiacea</taxon>
        <taxon>Aplousobranchia</taxon>
        <taxon>Clavelinidae</taxon>
        <taxon>Clavelina</taxon>
    </lineage>
</organism>
<proteinExistence type="predicted"/>
<dbReference type="Proteomes" id="UP001642483">
    <property type="component" value="Unassembled WGS sequence"/>
</dbReference>
<protein>
    <submittedName>
        <fullName evidence="1">Uncharacterized protein</fullName>
    </submittedName>
</protein>